<dbReference type="Proteomes" id="UP000038083">
    <property type="component" value="Unassembled WGS sequence"/>
</dbReference>
<reference evidence="2" key="1">
    <citation type="submission" date="2015-01" db="EMBL/GenBank/DDBJ databases">
        <authorList>
            <person name="MANFREDI Pablo"/>
        </authorList>
    </citation>
    <scope>NUCLEOTIDE SEQUENCE [LARGE SCALE GENOMIC DNA]</scope>
    <source>
        <strain evidence="2">Ccy74</strain>
    </source>
</reference>
<gene>
    <name evidence="1" type="ORF">CCYN74_20024</name>
</gene>
<proteinExistence type="predicted"/>
<organism evidence="1 2">
    <name type="scientific">Capnocytophaga cynodegmi</name>
    <dbReference type="NCBI Taxonomy" id="28189"/>
    <lineage>
        <taxon>Bacteria</taxon>
        <taxon>Pseudomonadati</taxon>
        <taxon>Bacteroidota</taxon>
        <taxon>Flavobacteriia</taxon>
        <taxon>Flavobacteriales</taxon>
        <taxon>Flavobacteriaceae</taxon>
        <taxon>Capnocytophaga</taxon>
    </lineage>
</organism>
<sequence>MKANDKYAEILAPSSISGSNNCSIGFIRVEPEIIQITKNIIISVNNSDFVCFKFLFIILQ</sequence>
<evidence type="ECO:0000313" key="2">
    <source>
        <dbReference type="Proteomes" id="UP000038083"/>
    </source>
</evidence>
<protein>
    <submittedName>
        <fullName evidence="1">Uncharacterized protein</fullName>
    </submittedName>
</protein>
<accession>A0A0B7HGP7</accession>
<evidence type="ECO:0000313" key="1">
    <source>
        <dbReference type="EMBL" id="CEN36698.1"/>
    </source>
</evidence>
<name>A0A0B7HGP7_9FLAO</name>
<dbReference type="AlphaFoldDB" id="A0A0B7HGP7"/>
<dbReference type="EMBL" id="CDOG01000012">
    <property type="protein sequence ID" value="CEN36698.1"/>
    <property type="molecule type" value="Genomic_DNA"/>
</dbReference>